<dbReference type="EMBL" id="JACGBB010000010">
    <property type="protein sequence ID" value="MBZ7987564.1"/>
    <property type="molecule type" value="Genomic_DNA"/>
</dbReference>
<evidence type="ECO:0000256" key="1">
    <source>
        <dbReference type="ARBA" id="ARBA00022676"/>
    </source>
</evidence>
<dbReference type="PANTHER" id="PTHR43363">
    <property type="entry name" value="HYPOXANTHINE PHOSPHORIBOSYLTRANSFERASE"/>
    <property type="match status" value="1"/>
</dbReference>
<reference evidence="4 5" key="1">
    <citation type="submission" date="2020-07" db="EMBL/GenBank/DDBJ databases">
        <title>Transfer of Campylobacter canadensis to the novel genus Avispirillum gen. nov., that also includes two novel species recovered from migratory waterfowl: Avispirillum anseris sp. nov. and Avispirillum brantae sp. nov.</title>
        <authorList>
            <person name="Miller W.G."/>
            <person name="Chapman M.H."/>
            <person name="Yee E."/>
            <person name="Inglis G.D."/>
        </authorList>
    </citation>
    <scope>NUCLEOTIDE SEQUENCE [LARGE SCALE GENOMIC DNA]</scope>
    <source>
        <strain evidence="4 5">L283</strain>
    </source>
</reference>
<dbReference type="Gene3D" id="3.40.50.2020">
    <property type="match status" value="1"/>
</dbReference>
<dbReference type="InterPro" id="IPR000836">
    <property type="entry name" value="PRTase_dom"/>
</dbReference>
<dbReference type="CDD" id="cd06223">
    <property type="entry name" value="PRTases_typeI"/>
    <property type="match status" value="1"/>
</dbReference>
<keyword evidence="5" id="KW-1185">Reference proteome</keyword>
<evidence type="ECO:0000259" key="3">
    <source>
        <dbReference type="Pfam" id="PF00156"/>
    </source>
</evidence>
<accession>A0ABS7WUG5</accession>
<keyword evidence="1 4" id="KW-0328">Glycosyltransferase</keyword>
<dbReference type="GO" id="GO:0016757">
    <property type="term" value="F:glycosyltransferase activity"/>
    <property type="evidence" value="ECO:0007669"/>
    <property type="project" value="UniProtKB-KW"/>
</dbReference>
<dbReference type="SUPFAM" id="SSF53271">
    <property type="entry name" value="PRTase-like"/>
    <property type="match status" value="1"/>
</dbReference>
<evidence type="ECO:0000313" key="5">
    <source>
        <dbReference type="Proteomes" id="UP000786183"/>
    </source>
</evidence>
<feature type="domain" description="Phosphoribosyltransferase" evidence="3">
    <location>
        <begin position="16"/>
        <end position="145"/>
    </location>
</feature>
<dbReference type="Pfam" id="PF00156">
    <property type="entry name" value="Pribosyltran"/>
    <property type="match status" value="1"/>
</dbReference>
<sequence length="146" mass="16741">MYKYTFSEFNDDILPFAKKIKEEFNPDAFVGIARGGLTLTHALATALKSRAAYSLNSIHYDGQTKLDTILISNIPDLSKHKKVLLIDDIVDSGESLDAISKEIKRLYPSLEVKMAVIFNKKTAIIQPDFYIKEAKEWIEFFWDYEV</sequence>
<comment type="caution">
    <text evidence="4">The sequence shown here is derived from an EMBL/GenBank/DDBJ whole genome shotgun (WGS) entry which is preliminary data.</text>
</comment>
<evidence type="ECO:0000256" key="2">
    <source>
        <dbReference type="ARBA" id="ARBA00022679"/>
    </source>
</evidence>
<organism evidence="4 5">
    <name type="scientific">Campylobacter canadensis</name>
    <dbReference type="NCBI Taxonomy" id="449520"/>
    <lineage>
        <taxon>Bacteria</taxon>
        <taxon>Pseudomonadati</taxon>
        <taxon>Campylobacterota</taxon>
        <taxon>Epsilonproteobacteria</taxon>
        <taxon>Campylobacterales</taxon>
        <taxon>Campylobacteraceae</taxon>
        <taxon>Campylobacter</taxon>
    </lineage>
</organism>
<proteinExistence type="predicted"/>
<dbReference type="InterPro" id="IPR029057">
    <property type="entry name" value="PRTase-like"/>
</dbReference>
<keyword evidence="2" id="KW-0808">Transferase</keyword>
<dbReference type="PANTHER" id="PTHR43363:SF1">
    <property type="entry name" value="HYPOXANTHINE-GUANINE PHOSPHORIBOSYLTRANSFERASE"/>
    <property type="match status" value="1"/>
</dbReference>
<evidence type="ECO:0000313" key="4">
    <source>
        <dbReference type="EMBL" id="MBZ7987564.1"/>
    </source>
</evidence>
<gene>
    <name evidence="4" type="ORF">AVCANL283_05560</name>
</gene>
<name>A0ABS7WUG5_9BACT</name>
<dbReference type="Proteomes" id="UP000786183">
    <property type="component" value="Unassembled WGS sequence"/>
</dbReference>
<dbReference type="RefSeq" id="WP_172231187.1">
    <property type="nucleotide sequence ID" value="NZ_CP035946.1"/>
</dbReference>
<protein>
    <submittedName>
        <fullName evidence="4">Phosphoribosyltransferase</fullName>
    </submittedName>
</protein>